<accession>A0A846WU01</accession>
<keyword evidence="2" id="KW-0288">FMN</keyword>
<proteinExistence type="predicted"/>
<keyword evidence="3" id="KW-0560">Oxidoreductase</keyword>
<dbReference type="Pfam" id="PF00296">
    <property type="entry name" value="Bac_luciferase"/>
    <property type="match status" value="1"/>
</dbReference>
<evidence type="ECO:0000313" key="8">
    <source>
        <dbReference type="Proteomes" id="UP000563898"/>
    </source>
</evidence>
<evidence type="ECO:0000256" key="4">
    <source>
        <dbReference type="ARBA" id="ARBA00023033"/>
    </source>
</evidence>
<dbReference type="PANTHER" id="PTHR30011:SF16">
    <property type="entry name" value="C2H2 FINGER DOMAIN TRANSCRIPTION FACTOR (EUROFUNG)-RELATED"/>
    <property type="match status" value="1"/>
</dbReference>
<evidence type="ECO:0000256" key="3">
    <source>
        <dbReference type="ARBA" id="ARBA00023002"/>
    </source>
</evidence>
<evidence type="ECO:0000259" key="6">
    <source>
        <dbReference type="Pfam" id="PF00296"/>
    </source>
</evidence>
<gene>
    <name evidence="7" type="ORF">HGA05_26025</name>
</gene>
<dbReference type="InterPro" id="IPR051260">
    <property type="entry name" value="Diverse_substr_monoxygenases"/>
</dbReference>
<evidence type="ECO:0000313" key="7">
    <source>
        <dbReference type="EMBL" id="NKY05022.1"/>
    </source>
</evidence>
<feature type="region of interest" description="Disordered" evidence="5">
    <location>
        <begin position="108"/>
        <end position="130"/>
    </location>
</feature>
<protein>
    <submittedName>
        <fullName evidence="7">LLM class flavin-dependent oxidoreductase</fullName>
    </submittedName>
</protein>
<dbReference type="AlphaFoldDB" id="A0A846WU01"/>
<dbReference type="GO" id="GO:0004497">
    <property type="term" value="F:monooxygenase activity"/>
    <property type="evidence" value="ECO:0007669"/>
    <property type="project" value="UniProtKB-KW"/>
</dbReference>
<evidence type="ECO:0000256" key="5">
    <source>
        <dbReference type="SAM" id="MobiDB-lite"/>
    </source>
</evidence>
<dbReference type="GO" id="GO:0016705">
    <property type="term" value="F:oxidoreductase activity, acting on paired donors, with incorporation or reduction of molecular oxygen"/>
    <property type="evidence" value="ECO:0007669"/>
    <property type="project" value="InterPro"/>
</dbReference>
<name>A0A846WU01_9ACTN</name>
<reference evidence="7 8" key="1">
    <citation type="submission" date="2020-04" db="EMBL/GenBank/DDBJ databases">
        <title>MicrobeNet Type strains.</title>
        <authorList>
            <person name="Nicholson A.C."/>
        </authorList>
    </citation>
    <scope>NUCLEOTIDE SEQUENCE [LARGE SCALE GENOMIC DNA]</scope>
    <source>
        <strain evidence="7 8">ATCC BAA-14</strain>
    </source>
</reference>
<dbReference type="InterPro" id="IPR011251">
    <property type="entry name" value="Luciferase-like_dom"/>
</dbReference>
<dbReference type="Gene3D" id="3.20.20.30">
    <property type="entry name" value="Luciferase-like domain"/>
    <property type="match status" value="1"/>
</dbReference>
<feature type="region of interest" description="Disordered" evidence="5">
    <location>
        <begin position="281"/>
        <end position="301"/>
    </location>
</feature>
<comment type="caution">
    <text evidence="7">The sequence shown here is derived from an EMBL/GenBank/DDBJ whole genome shotgun (WGS) entry which is preliminary data.</text>
</comment>
<keyword evidence="1" id="KW-0285">Flavoprotein</keyword>
<dbReference type="PANTHER" id="PTHR30011">
    <property type="entry name" value="ALKANESULFONATE MONOOXYGENASE-RELATED"/>
    <property type="match status" value="1"/>
</dbReference>
<dbReference type="InterPro" id="IPR036661">
    <property type="entry name" value="Luciferase-like_sf"/>
</dbReference>
<dbReference type="EMBL" id="JAAXPC010000027">
    <property type="protein sequence ID" value="NKY05022.1"/>
    <property type="molecule type" value="Genomic_DNA"/>
</dbReference>
<keyword evidence="4" id="KW-0503">Monooxygenase</keyword>
<feature type="domain" description="Luciferase-like" evidence="6">
    <location>
        <begin position="21"/>
        <end position="198"/>
    </location>
</feature>
<sequence length="301" mass="31790">MSSGEEKNVSTILELAVGEGPDQVSLPDAERLVAAAQSSGIDAIRLVDRSAGTPTLDPSVVGAYLAGEYRQISYLIDVATTHNAPYNLARRVLSIDRATGGRVGLTLRTGVGDEVSDPAAPDPDGAEPDSASRWVEYAQILLALWNSFPAEALRGDQAAGIVADDTLIRPIGHDGTYYRVAGPLDGPSSPQGRPVLLADDADAVGWERIAGVADAVIIDQAARLGHPPREVAVLSRIGIDDPDTVRQALAWNTISGVVLVPHGSVDDTITTIGNLVRRPDRTAPQHLRETLGHPAFEESVR</sequence>
<dbReference type="SUPFAM" id="SSF51679">
    <property type="entry name" value="Bacterial luciferase-like"/>
    <property type="match status" value="1"/>
</dbReference>
<evidence type="ECO:0000256" key="2">
    <source>
        <dbReference type="ARBA" id="ARBA00022643"/>
    </source>
</evidence>
<dbReference type="Proteomes" id="UP000563898">
    <property type="component" value="Unassembled WGS sequence"/>
</dbReference>
<organism evidence="7 8">
    <name type="scientific">Gordonia polyisoprenivorans</name>
    <dbReference type="NCBI Taxonomy" id="84595"/>
    <lineage>
        <taxon>Bacteria</taxon>
        <taxon>Bacillati</taxon>
        <taxon>Actinomycetota</taxon>
        <taxon>Actinomycetes</taxon>
        <taxon>Mycobacteriales</taxon>
        <taxon>Gordoniaceae</taxon>
        <taxon>Gordonia</taxon>
    </lineage>
</organism>
<evidence type="ECO:0000256" key="1">
    <source>
        <dbReference type="ARBA" id="ARBA00022630"/>
    </source>
</evidence>